<evidence type="ECO:0000259" key="3">
    <source>
        <dbReference type="Pfam" id="PF17109"/>
    </source>
</evidence>
<sequence>MSLESNNDAPKSIQEIWKDAILRFQERTGYALGSSISMSPEDLRRALDLHYGQQAGDEKTAKAKDMGLKIISCIQLLGGMAADGVSGVFAPAPLCFKALSFLLDIPKKIHEFHGEINAIFEEVGPAIAQFRIYQRIDDNTGIDEFLRASIYEVMVSFVDICANCINIQKEGRWKSLKRNAKRVLLDDRSVQAELENFKTLTQRQLNTQATLTLEAALDTKQYVAFIKTTTVEIESNTKAIKTDVSSLVETDQKRTLDETRKKQLTTIKAKLGIKDDQIGRVMDERENIWKSSIEHSGTWLSELDQYKQWIDETNPKNLLLLTGDSGTGKSHLVSAIFYQIKEIKSGNLTSKAERTLVGYYSFSLAAKENKRRPETAVKLICAQLAEQDSVYAKNVAAICGEKDEKLRDTAECRDLWEMLAIDSPAKNTTHYIILDSIGSLDGPELDRLIRAIKYKPAIGSAEEEKSLRVRILITGEPDTFQSGNLDVTVIPTIDITQHNRDDIALFIEKELQNTDLFQGDDEDSKRLKNTVQERLLERSNNSYFTVRKDLENIKEISNSSGTEEELNRFLQESNAGLEELVRLDIESLEATLRPREIDEVNELLVWIVAGFVFFSFEELTAALFLRFKTVPLQPLSQKITSKYSKLFNLAYGWERPVIKDLVENHVVVHRDKQRESADDPKITATITISNASVKAAQRFFWDLNHHSFLEGFAFQPGSQFYETTPAKIQVYVVDAHFEIIKRAFEFFSQTSIDDRAKGIGYYLMAYIPSHLRSLYEATGFDELQEKDKQYIASCITEMFSVGDWIEKSWDYRGWTQWYCDKDDIAVFWKWLDDPKATSHLGSLGKSWLAQLKNEENRNRALLTPIMKTIARHWLQDGDWDPLDAYTWIKGFLEIDVAEPVSNEESKIEPSGETDEYQSGDDSEEEETHEDQSDDDSEEEETTSDESTNNMIKKAEEWCKQVLKVSQMDYTWHSRLGRTFARSYEFPAAIEEYIQAATILKSQDPVDKEKLCDVYKSLGEWSADAETSLGYYKQALEQDTCVVEIMYAMCKRYLSVGKADEAQPIILKIVTEKISDPESTSLSELLKSASDDENGYESLKVFMAIILSASTSPELWPVVEGEIERAIRKAREEGNQALLPTLLFNLGISAYTFREQGSREELRRAVAYWRECLVTLRQIFDNDPSDLLRLQYVETRVVDYLSMAYFEQQEEVPIELFKSDWAFPETQHVVASHYTRCGQRSEARNLLRPKIVEAFNVFSDGDISNDGWGFYMLSSVLNSTGDFENAHKANLLSPTLRFDGDALQALLASNDGVLDEASRTIFDYHQSNCLGNNDPKRNLRKVLGKVNRLVGATDGDSENVSPYKAILDTLTYLGHIGTASSFCDNCNANWDYETSIHTCKMCFNVDLCGSCLDKLQSAETIVPVCNKAHDWLDRGTWTIERYVQACKKLVPVKHEDGSIERVTISQWLGGLCEEWGLSKADWEFD</sequence>
<dbReference type="PANTHER" id="PTHR14485:SF2">
    <property type="entry name" value="FUNGAL STAND N-TERMINAL GOODBYE DOMAIN-CONTAINING PROTEIN"/>
    <property type="match status" value="1"/>
</dbReference>
<feature type="region of interest" description="Disordered" evidence="2">
    <location>
        <begin position="900"/>
        <end position="949"/>
    </location>
</feature>
<dbReference type="PROSITE" id="PS00675">
    <property type="entry name" value="SIGMA54_INTERACT_1"/>
    <property type="match status" value="1"/>
</dbReference>
<dbReference type="InterPro" id="IPR031350">
    <property type="entry name" value="Goodbye_dom"/>
</dbReference>
<evidence type="ECO:0000256" key="2">
    <source>
        <dbReference type="SAM" id="MobiDB-lite"/>
    </source>
</evidence>
<keyword evidence="5" id="KW-0396">Initiation factor</keyword>
<dbReference type="InterPro" id="IPR025662">
    <property type="entry name" value="Sigma_54_int_dom_ATP-bd_1"/>
</dbReference>
<organism evidence="5 6">
    <name type="scientific">Talaromyces islandicus</name>
    <name type="common">Penicillium islandicum</name>
    <dbReference type="NCBI Taxonomy" id="28573"/>
    <lineage>
        <taxon>Eukaryota</taxon>
        <taxon>Fungi</taxon>
        <taxon>Dikarya</taxon>
        <taxon>Ascomycota</taxon>
        <taxon>Pezizomycotina</taxon>
        <taxon>Eurotiomycetes</taxon>
        <taxon>Eurotiomycetidae</taxon>
        <taxon>Eurotiales</taxon>
        <taxon>Trichocomaceae</taxon>
        <taxon>Talaromyces</taxon>
        <taxon>Talaromyces sect. Islandici</taxon>
    </lineage>
</organism>
<evidence type="ECO:0000313" key="6">
    <source>
        <dbReference type="Proteomes" id="UP000054383"/>
    </source>
</evidence>
<reference evidence="5 6" key="1">
    <citation type="submission" date="2015-04" db="EMBL/GenBank/DDBJ databases">
        <authorList>
            <person name="Syromyatnikov M.Y."/>
            <person name="Popov V.N."/>
        </authorList>
    </citation>
    <scope>NUCLEOTIDE SEQUENCE [LARGE SCALE GENOMIC DNA]</scope>
    <source>
        <strain evidence="5">WF-38-12</strain>
    </source>
</reference>
<feature type="compositionally biased region" description="Acidic residues" evidence="2">
    <location>
        <begin position="911"/>
        <end position="943"/>
    </location>
</feature>
<evidence type="ECO:0000259" key="4">
    <source>
        <dbReference type="Pfam" id="PF24883"/>
    </source>
</evidence>
<dbReference type="InterPro" id="IPR056884">
    <property type="entry name" value="NPHP3-like_N"/>
</dbReference>
<feature type="domain" description="Fungal STAND N-terminal Goodbye" evidence="3">
    <location>
        <begin position="17"/>
        <end position="133"/>
    </location>
</feature>
<dbReference type="GO" id="GO:0003743">
    <property type="term" value="F:translation initiation factor activity"/>
    <property type="evidence" value="ECO:0007669"/>
    <property type="project" value="UniProtKB-KW"/>
</dbReference>
<proteinExistence type="predicted"/>
<protein>
    <submittedName>
        <fullName evidence="5">Eukaryotic translation initiation factor 3 subunit A</fullName>
    </submittedName>
</protein>
<dbReference type="STRING" id="28573.A0A0U1LZ41"/>
<dbReference type="Gene3D" id="3.40.50.300">
    <property type="entry name" value="P-loop containing nucleotide triphosphate hydrolases"/>
    <property type="match status" value="1"/>
</dbReference>
<dbReference type="PANTHER" id="PTHR14485">
    <property type="entry name" value="TETRATRICOPEPTIDE REPEAT PROTEIN 23"/>
    <property type="match status" value="1"/>
</dbReference>
<dbReference type="Pfam" id="PF17109">
    <property type="entry name" value="Goodbye"/>
    <property type="match status" value="1"/>
</dbReference>
<evidence type="ECO:0000256" key="1">
    <source>
        <dbReference type="ARBA" id="ARBA00022737"/>
    </source>
</evidence>
<dbReference type="OrthoDB" id="2913095at2759"/>
<dbReference type="InterPro" id="IPR011990">
    <property type="entry name" value="TPR-like_helical_dom_sf"/>
</dbReference>
<dbReference type="EMBL" id="CVMT01000004">
    <property type="protein sequence ID" value="CRG88372.1"/>
    <property type="molecule type" value="Genomic_DNA"/>
</dbReference>
<gene>
    <name evidence="5" type="ORF">PISL3812_05402</name>
</gene>
<dbReference type="SUPFAM" id="SSF52540">
    <property type="entry name" value="P-loop containing nucleoside triphosphate hydrolases"/>
    <property type="match status" value="1"/>
</dbReference>
<dbReference type="InterPro" id="IPR042621">
    <property type="entry name" value="TTC23/TTC23L"/>
</dbReference>
<accession>A0A0U1LZ41</accession>
<keyword evidence="6" id="KW-1185">Reference proteome</keyword>
<feature type="domain" description="Nephrocystin 3-like N-terminal" evidence="4">
    <location>
        <begin position="296"/>
        <end position="474"/>
    </location>
</feature>
<dbReference type="SUPFAM" id="SSF48452">
    <property type="entry name" value="TPR-like"/>
    <property type="match status" value="1"/>
</dbReference>
<keyword evidence="5" id="KW-0648">Protein biosynthesis</keyword>
<keyword evidence="1" id="KW-0677">Repeat</keyword>
<evidence type="ECO:0000313" key="5">
    <source>
        <dbReference type="EMBL" id="CRG88372.1"/>
    </source>
</evidence>
<dbReference type="Gene3D" id="1.25.40.10">
    <property type="entry name" value="Tetratricopeptide repeat domain"/>
    <property type="match status" value="1"/>
</dbReference>
<dbReference type="OMA" id="TWCIRLG"/>
<dbReference type="Proteomes" id="UP000054383">
    <property type="component" value="Unassembled WGS sequence"/>
</dbReference>
<name>A0A0U1LZ41_TALIS</name>
<dbReference type="InterPro" id="IPR027417">
    <property type="entry name" value="P-loop_NTPase"/>
</dbReference>
<dbReference type="Pfam" id="PF24883">
    <property type="entry name" value="NPHP3_N"/>
    <property type="match status" value="1"/>
</dbReference>